<sequence length="94" mass="10474">MAGKNFYDLTKALGRWDNEGGAVSSPSVPDTALARDEERILKCLGAAVIMQWNDLPTDIQRNIFVDASSMSDPARQFQLKQQIARFLHEHKNGA</sequence>
<accession>A0ACC5R1I8</accession>
<keyword evidence="2" id="KW-1185">Reference proteome</keyword>
<comment type="caution">
    <text evidence="1">The sequence shown here is derived from an EMBL/GenBank/DDBJ whole genome shotgun (WGS) entry which is preliminary data.</text>
</comment>
<name>A0ACC5R1I8_9HYPH</name>
<evidence type="ECO:0000313" key="1">
    <source>
        <dbReference type="EMBL" id="MBK1866521.1"/>
    </source>
</evidence>
<evidence type="ECO:0000313" key="2">
    <source>
        <dbReference type="Proteomes" id="UP000616151"/>
    </source>
</evidence>
<gene>
    <name evidence="1" type="ORF">JHL16_09175</name>
</gene>
<dbReference type="Proteomes" id="UP000616151">
    <property type="component" value="Unassembled WGS sequence"/>
</dbReference>
<reference evidence="1" key="1">
    <citation type="submission" date="2021-01" db="EMBL/GenBank/DDBJ databases">
        <authorList>
            <person name="Sun Q."/>
        </authorList>
    </citation>
    <scope>NUCLEOTIDE SEQUENCE</scope>
    <source>
        <strain evidence="1">YIM B02566</strain>
    </source>
</reference>
<protein>
    <submittedName>
        <fullName evidence="1">Uncharacterized protein</fullName>
    </submittedName>
</protein>
<dbReference type="EMBL" id="JAENHL010000006">
    <property type="protein sequence ID" value="MBK1866521.1"/>
    <property type="molecule type" value="Genomic_DNA"/>
</dbReference>
<organism evidence="1 2">
    <name type="scientific">Taklimakanibacter albus</name>
    <dbReference type="NCBI Taxonomy" id="2800327"/>
    <lineage>
        <taxon>Bacteria</taxon>
        <taxon>Pseudomonadati</taxon>
        <taxon>Pseudomonadota</taxon>
        <taxon>Alphaproteobacteria</taxon>
        <taxon>Hyphomicrobiales</taxon>
        <taxon>Aestuariivirgaceae</taxon>
        <taxon>Taklimakanibacter</taxon>
    </lineage>
</organism>
<proteinExistence type="predicted"/>